<evidence type="ECO:0000256" key="1">
    <source>
        <dbReference type="ARBA" id="ARBA00008918"/>
    </source>
</evidence>
<accession>A0A0E9LYL2</accession>
<evidence type="ECO:0000259" key="2">
    <source>
        <dbReference type="Pfam" id="PF03364"/>
    </source>
</evidence>
<comment type="similarity">
    <text evidence="1">Belongs to the ribosome association toxin RatA family.</text>
</comment>
<keyword evidence="3" id="KW-0132">Cell division</keyword>
<dbReference type="InterPro" id="IPR005031">
    <property type="entry name" value="COQ10_START"/>
</dbReference>
<proteinExistence type="inferred from homology"/>
<protein>
    <submittedName>
        <fullName evidence="3">Cell division inhibitor</fullName>
    </submittedName>
</protein>
<evidence type="ECO:0000313" key="3">
    <source>
        <dbReference type="EMBL" id="GAO29945.1"/>
    </source>
</evidence>
<dbReference type="EMBL" id="BAZW01000015">
    <property type="protein sequence ID" value="GAO29945.1"/>
    <property type="molecule type" value="Genomic_DNA"/>
</dbReference>
<sequence length="180" mass="20872">MPSFIEKFCTLKCQLPINKNMAFYQLIKTQKVPATLQEVWDFISNPANLKEITPQHMGFVITSHSGEAKMYPGMIITYKVSPLLGIKLNWVTEITHVRELEYFVDEQRIGPYAMWHHQHKIEAIEEGVLMTDIVTYQPPFGLLGALANSLFIKNQLKQIFDYRTIALEKRFSTPINQWPT</sequence>
<name>A0A0E9LYL2_9BACT</name>
<dbReference type="Proteomes" id="UP000032900">
    <property type="component" value="Unassembled WGS sequence"/>
</dbReference>
<keyword evidence="3" id="KW-0131">Cell cycle</keyword>
<reference evidence="3 4" key="1">
    <citation type="journal article" date="2015" name="Microbes Environ.">
        <title>Distribution and evolution of nitrogen fixation genes in the phylum bacteroidetes.</title>
        <authorList>
            <person name="Inoue J."/>
            <person name="Oshima K."/>
            <person name="Suda W."/>
            <person name="Sakamoto M."/>
            <person name="Iino T."/>
            <person name="Noda S."/>
            <person name="Hongoh Y."/>
            <person name="Hattori M."/>
            <person name="Ohkuma M."/>
        </authorList>
    </citation>
    <scope>NUCLEOTIDE SEQUENCE [LARGE SCALE GENOMIC DNA]</scope>
    <source>
        <strain evidence="3">JCM 15548</strain>
    </source>
</reference>
<comment type="caution">
    <text evidence="3">The sequence shown here is derived from an EMBL/GenBank/DDBJ whole genome shotgun (WGS) entry which is preliminary data.</text>
</comment>
<dbReference type="Gene3D" id="3.30.530.20">
    <property type="match status" value="1"/>
</dbReference>
<dbReference type="InterPro" id="IPR023393">
    <property type="entry name" value="START-like_dom_sf"/>
</dbReference>
<dbReference type="STRING" id="1236989.JCM15548_12180"/>
<dbReference type="AlphaFoldDB" id="A0A0E9LYL2"/>
<dbReference type="GO" id="GO:0051301">
    <property type="term" value="P:cell division"/>
    <property type="evidence" value="ECO:0007669"/>
    <property type="project" value="UniProtKB-KW"/>
</dbReference>
<dbReference type="CDD" id="cd07820">
    <property type="entry name" value="SRPBCC_3"/>
    <property type="match status" value="1"/>
</dbReference>
<evidence type="ECO:0000313" key="4">
    <source>
        <dbReference type="Proteomes" id="UP000032900"/>
    </source>
</evidence>
<keyword evidence="4" id="KW-1185">Reference proteome</keyword>
<feature type="domain" description="Coenzyme Q-binding protein COQ10 START" evidence="2">
    <location>
        <begin position="32"/>
        <end position="152"/>
    </location>
</feature>
<dbReference type="Pfam" id="PF03364">
    <property type="entry name" value="Polyketide_cyc"/>
    <property type="match status" value="1"/>
</dbReference>
<dbReference type="SUPFAM" id="SSF55961">
    <property type="entry name" value="Bet v1-like"/>
    <property type="match status" value="1"/>
</dbReference>
<organism evidence="3 4">
    <name type="scientific">Geofilum rubicundum JCM 15548</name>
    <dbReference type="NCBI Taxonomy" id="1236989"/>
    <lineage>
        <taxon>Bacteria</taxon>
        <taxon>Pseudomonadati</taxon>
        <taxon>Bacteroidota</taxon>
        <taxon>Bacteroidia</taxon>
        <taxon>Marinilabiliales</taxon>
        <taxon>Marinilabiliaceae</taxon>
        <taxon>Geofilum</taxon>
    </lineage>
</organism>
<gene>
    <name evidence="3" type="ORF">JCM15548_12180</name>
</gene>